<dbReference type="OrthoDB" id="9781415at2"/>
<dbReference type="CDD" id="cd07067">
    <property type="entry name" value="HP_PGM_like"/>
    <property type="match status" value="1"/>
</dbReference>
<dbReference type="Gene3D" id="3.40.50.1240">
    <property type="entry name" value="Phosphoglycerate mutase-like"/>
    <property type="match status" value="1"/>
</dbReference>
<organism evidence="3 4">
    <name type="scientific">Candidatus Viridilinea mediisalina</name>
    <dbReference type="NCBI Taxonomy" id="2024553"/>
    <lineage>
        <taxon>Bacteria</taxon>
        <taxon>Bacillati</taxon>
        <taxon>Chloroflexota</taxon>
        <taxon>Chloroflexia</taxon>
        <taxon>Chloroflexales</taxon>
        <taxon>Chloroflexineae</taxon>
        <taxon>Oscillochloridaceae</taxon>
        <taxon>Candidatus Viridilinea</taxon>
    </lineage>
</organism>
<feature type="active site" description="Tele-phosphohistidine intermediate" evidence="1">
    <location>
        <position position="8"/>
    </location>
</feature>
<dbReference type="SUPFAM" id="SSF53254">
    <property type="entry name" value="Phosphoglycerate mutase-like"/>
    <property type="match status" value="1"/>
</dbReference>
<evidence type="ECO:0000256" key="2">
    <source>
        <dbReference type="PIRSR" id="PIRSR613078-2"/>
    </source>
</evidence>
<dbReference type="PIRSF" id="PIRSF000709">
    <property type="entry name" value="6PFK_2-Ptase"/>
    <property type="match status" value="1"/>
</dbReference>
<gene>
    <name evidence="3" type="ORF">CJ255_01540</name>
</gene>
<dbReference type="InterPro" id="IPR050275">
    <property type="entry name" value="PGM_Phosphatase"/>
</dbReference>
<sequence length="209" mass="23822">MRLILVRHGETPWNVTLQYQGQANVPLNERGREQARRAARRLEAYAVDALYSSDVTRAWETAEVIGQTLKLTPQALVQLREIDVGQWEGLTPEELYRRFPDHMAEYRRDPARTVRIGGESYAQLQERALVALNLIHERHRADEVIAAVSHGGTIRALLCHIIGLDLGNFGRMWLDNGSITELRHGRNGWRLMRLNDNAHVEEMVAEGGE</sequence>
<proteinExistence type="predicted"/>
<dbReference type="GO" id="GO:0005737">
    <property type="term" value="C:cytoplasm"/>
    <property type="evidence" value="ECO:0007669"/>
    <property type="project" value="TreeGrafter"/>
</dbReference>
<feature type="binding site" evidence="2">
    <location>
        <begin position="7"/>
        <end position="14"/>
    </location>
    <ligand>
        <name>substrate</name>
    </ligand>
</feature>
<evidence type="ECO:0000313" key="3">
    <source>
        <dbReference type="EMBL" id="PDW04754.1"/>
    </source>
</evidence>
<dbReference type="PANTHER" id="PTHR48100">
    <property type="entry name" value="BROAD-SPECIFICITY PHOSPHATASE YOR283W-RELATED"/>
    <property type="match status" value="1"/>
</dbReference>
<accession>A0A2A6RNS6</accession>
<feature type="active site" description="Proton donor/acceptor" evidence="1">
    <location>
        <position position="81"/>
    </location>
</feature>
<dbReference type="InterPro" id="IPR013078">
    <property type="entry name" value="His_Pase_superF_clade-1"/>
</dbReference>
<keyword evidence="4" id="KW-1185">Reference proteome</keyword>
<dbReference type="InterPro" id="IPR001345">
    <property type="entry name" value="PG/BPGM_mutase_AS"/>
</dbReference>
<dbReference type="PANTHER" id="PTHR48100:SF59">
    <property type="entry name" value="ADENOSYLCOBALAMIN_ALPHA-RIBAZOLE PHOSPHATASE"/>
    <property type="match status" value="1"/>
</dbReference>
<dbReference type="GO" id="GO:0016301">
    <property type="term" value="F:kinase activity"/>
    <property type="evidence" value="ECO:0007669"/>
    <property type="project" value="UniProtKB-KW"/>
</dbReference>
<keyword evidence="3" id="KW-0418">Kinase</keyword>
<reference evidence="4" key="1">
    <citation type="submission" date="2017-08" db="EMBL/GenBank/DDBJ databases">
        <authorList>
            <person name="Grouzdev D.S."/>
            <person name="Gaisin V.A."/>
            <person name="Rysina M.S."/>
            <person name="Gorlenko V.M."/>
        </authorList>
    </citation>
    <scope>NUCLEOTIDE SEQUENCE [LARGE SCALE GENOMIC DNA]</scope>
    <source>
        <strain evidence="4">Kir15-3F</strain>
    </source>
</reference>
<feature type="binding site" evidence="2">
    <location>
        <position position="57"/>
    </location>
    <ligand>
        <name>substrate</name>
    </ligand>
</feature>
<dbReference type="RefSeq" id="WP_097642336.1">
    <property type="nucleotide sequence ID" value="NZ_NQWI01000004.1"/>
</dbReference>
<comment type="caution">
    <text evidence="3">The sequence shown here is derived from an EMBL/GenBank/DDBJ whole genome shotgun (WGS) entry which is preliminary data.</text>
</comment>
<keyword evidence="3" id="KW-0808">Transferase</keyword>
<dbReference type="EMBL" id="NQWI01000004">
    <property type="protein sequence ID" value="PDW04754.1"/>
    <property type="molecule type" value="Genomic_DNA"/>
</dbReference>
<feature type="binding site" evidence="2">
    <location>
        <begin position="107"/>
        <end position="108"/>
    </location>
    <ligand>
        <name>substrate</name>
    </ligand>
</feature>
<dbReference type="Pfam" id="PF00300">
    <property type="entry name" value="His_Phos_1"/>
    <property type="match status" value="1"/>
</dbReference>
<dbReference type="SMART" id="SM00855">
    <property type="entry name" value="PGAM"/>
    <property type="match status" value="1"/>
</dbReference>
<dbReference type="Proteomes" id="UP000220527">
    <property type="component" value="Unassembled WGS sequence"/>
</dbReference>
<name>A0A2A6RNS6_9CHLR</name>
<protein>
    <submittedName>
        <fullName evidence="3">Phosphoglycerate kinase</fullName>
    </submittedName>
</protein>
<dbReference type="AlphaFoldDB" id="A0A2A6RNS6"/>
<dbReference type="GO" id="GO:0016791">
    <property type="term" value="F:phosphatase activity"/>
    <property type="evidence" value="ECO:0007669"/>
    <property type="project" value="TreeGrafter"/>
</dbReference>
<evidence type="ECO:0000256" key="1">
    <source>
        <dbReference type="PIRSR" id="PIRSR613078-1"/>
    </source>
</evidence>
<evidence type="ECO:0000313" key="4">
    <source>
        <dbReference type="Proteomes" id="UP000220527"/>
    </source>
</evidence>
<dbReference type="InterPro" id="IPR029033">
    <property type="entry name" value="His_PPase_superfam"/>
</dbReference>
<dbReference type="PROSITE" id="PS00175">
    <property type="entry name" value="PG_MUTASE"/>
    <property type="match status" value="1"/>
</dbReference>